<dbReference type="SUPFAM" id="SSF46785">
    <property type="entry name" value="Winged helix' DNA-binding domain"/>
    <property type="match status" value="1"/>
</dbReference>
<dbReference type="AlphaFoldDB" id="A0A6N4X9J7"/>
<dbReference type="InterPro" id="IPR036388">
    <property type="entry name" value="WH-like_DNA-bd_sf"/>
</dbReference>
<dbReference type="Pfam" id="PF01022">
    <property type="entry name" value="HTH_5"/>
    <property type="match status" value="1"/>
</dbReference>
<evidence type="ECO:0000259" key="4">
    <source>
        <dbReference type="PROSITE" id="PS50987"/>
    </source>
</evidence>
<dbReference type="Proteomes" id="UP000445144">
    <property type="component" value="Unassembled WGS sequence"/>
</dbReference>
<dbReference type="EMBL" id="CACVBR010000018">
    <property type="protein sequence ID" value="CAA7196041.1"/>
    <property type="molecule type" value="Genomic_DNA"/>
</dbReference>
<protein>
    <submittedName>
        <fullName evidence="5">HTH-type transcriptional repressor CzrA</fullName>
    </submittedName>
</protein>
<reference evidence="5 6" key="1">
    <citation type="submission" date="2020-01" db="EMBL/GenBank/DDBJ databases">
        <authorList>
            <person name="Rodrigo-Torres L."/>
            <person name="Arahal R. D."/>
            <person name="Lucena T."/>
        </authorList>
    </citation>
    <scope>NUCLEOTIDE SEQUENCE [LARGE SCALE GENOMIC DNA]</scope>
    <source>
        <strain evidence="5 6">CECT 9293</strain>
    </source>
</reference>
<sequence>MGATKTDHFTDEQNQIATIAKALGHPARVAIIEYLLKVDTCICGDIVNELPLAQATVSQHLKELKNAGLIKGNIEGTAICYCINENTFGLLKEYFSKIILGVTNQKCC</sequence>
<evidence type="ECO:0000313" key="5">
    <source>
        <dbReference type="EMBL" id="CAA7196041.1"/>
    </source>
</evidence>
<dbReference type="RefSeq" id="WP_162032959.1">
    <property type="nucleotide sequence ID" value="NZ_CACVBR010000018.1"/>
</dbReference>
<gene>
    <name evidence="5" type="primary">czrA_2</name>
    <name evidence="5" type="ORF">CHRY9293_02175</name>
</gene>
<evidence type="ECO:0000256" key="1">
    <source>
        <dbReference type="ARBA" id="ARBA00023015"/>
    </source>
</evidence>
<dbReference type="GO" id="GO:0003677">
    <property type="term" value="F:DNA binding"/>
    <property type="evidence" value="ECO:0007669"/>
    <property type="project" value="UniProtKB-KW"/>
</dbReference>
<keyword evidence="1" id="KW-0805">Transcription regulation</keyword>
<dbReference type="InterPro" id="IPR001845">
    <property type="entry name" value="HTH_ArsR_DNA-bd_dom"/>
</dbReference>
<dbReference type="GO" id="GO:0003700">
    <property type="term" value="F:DNA-binding transcription factor activity"/>
    <property type="evidence" value="ECO:0007669"/>
    <property type="project" value="InterPro"/>
</dbReference>
<dbReference type="PANTHER" id="PTHR33154">
    <property type="entry name" value="TRANSCRIPTIONAL REGULATOR, ARSR FAMILY"/>
    <property type="match status" value="1"/>
</dbReference>
<dbReference type="PROSITE" id="PS50987">
    <property type="entry name" value="HTH_ARSR_2"/>
    <property type="match status" value="1"/>
</dbReference>
<organism evidence="5 6">
    <name type="scientific">Chryseobacterium potabilaquae</name>
    <dbReference type="NCBI Taxonomy" id="2675057"/>
    <lineage>
        <taxon>Bacteria</taxon>
        <taxon>Pseudomonadati</taxon>
        <taxon>Bacteroidota</taxon>
        <taxon>Flavobacteriia</taxon>
        <taxon>Flavobacteriales</taxon>
        <taxon>Weeksellaceae</taxon>
        <taxon>Chryseobacterium group</taxon>
        <taxon>Chryseobacterium</taxon>
    </lineage>
</organism>
<keyword evidence="2" id="KW-0238">DNA-binding</keyword>
<feature type="domain" description="HTH arsR-type" evidence="4">
    <location>
        <begin position="8"/>
        <end position="106"/>
    </location>
</feature>
<dbReference type="CDD" id="cd00090">
    <property type="entry name" value="HTH_ARSR"/>
    <property type="match status" value="1"/>
</dbReference>
<dbReference type="InterPro" id="IPR036390">
    <property type="entry name" value="WH_DNA-bd_sf"/>
</dbReference>
<keyword evidence="6" id="KW-1185">Reference proteome</keyword>
<proteinExistence type="predicted"/>
<dbReference type="SMART" id="SM00418">
    <property type="entry name" value="HTH_ARSR"/>
    <property type="match status" value="1"/>
</dbReference>
<accession>A0A6N4X9J7</accession>
<dbReference type="PANTHER" id="PTHR33154:SF15">
    <property type="entry name" value="REGULATORY PROTEIN ARSR"/>
    <property type="match status" value="1"/>
</dbReference>
<name>A0A6N4X9J7_9FLAO</name>
<dbReference type="InterPro" id="IPR051081">
    <property type="entry name" value="HTH_MetalResp_TranReg"/>
</dbReference>
<evidence type="ECO:0000256" key="3">
    <source>
        <dbReference type="ARBA" id="ARBA00023163"/>
    </source>
</evidence>
<evidence type="ECO:0000313" key="6">
    <source>
        <dbReference type="Proteomes" id="UP000445144"/>
    </source>
</evidence>
<dbReference type="InterPro" id="IPR011991">
    <property type="entry name" value="ArsR-like_HTH"/>
</dbReference>
<dbReference type="PRINTS" id="PR00778">
    <property type="entry name" value="HTHARSR"/>
</dbReference>
<dbReference type="NCBIfam" id="NF033788">
    <property type="entry name" value="HTH_metalloreg"/>
    <property type="match status" value="1"/>
</dbReference>
<dbReference type="Gene3D" id="1.10.10.10">
    <property type="entry name" value="Winged helix-like DNA-binding domain superfamily/Winged helix DNA-binding domain"/>
    <property type="match status" value="1"/>
</dbReference>
<evidence type="ECO:0000256" key="2">
    <source>
        <dbReference type="ARBA" id="ARBA00023125"/>
    </source>
</evidence>
<keyword evidence="3" id="KW-0804">Transcription</keyword>